<keyword evidence="2" id="KW-1185">Reference proteome</keyword>
<keyword evidence="1" id="KW-0378">Hydrolase</keyword>
<evidence type="ECO:0000313" key="2">
    <source>
        <dbReference type="Proteomes" id="UP001054945"/>
    </source>
</evidence>
<sequence>MNSDILLLSETWTMLRDTFELNGFDPHHLISDLSRRRPSGVSIYIKHHLKPLVERVEMFPNQDLGIHVHHLPLYIQVPWEKTRLRTADPTEDDDPRQECGPDPWNLAAQINWEGYDDGYPMQHSKQ</sequence>
<name>A0AAV4RV97_CAEEX</name>
<keyword evidence="1" id="KW-0067">ATP-binding</keyword>
<organism evidence="1 2">
    <name type="scientific">Caerostris extrusa</name>
    <name type="common">Bark spider</name>
    <name type="synonym">Caerostris bankana</name>
    <dbReference type="NCBI Taxonomy" id="172846"/>
    <lineage>
        <taxon>Eukaryota</taxon>
        <taxon>Metazoa</taxon>
        <taxon>Ecdysozoa</taxon>
        <taxon>Arthropoda</taxon>
        <taxon>Chelicerata</taxon>
        <taxon>Arachnida</taxon>
        <taxon>Araneae</taxon>
        <taxon>Araneomorphae</taxon>
        <taxon>Entelegynae</taxon>
        <taxon>Araneoidea</taxon>
        <taxon>Araneidae</taxon>
        <taxon>Caerostris</taxon>
    </lineage>
</organism>
<dbReference type="AlphaFoldDB" id="A0AAV4RV97"/>
<proteinExistence type="predicted"/>
<dbReference type="GO" id="GO:0004386">
    <property type="term" value="F:helicase activity"/>
    <property type="evidence" value="ECO:0007669"/>
    <property type="project" value="UniProtKB-KW"/>
</dbReference>
<gene>
    <name evidence="1" type="primary">AVEN_267639_1</name>
    <name evidence="1" type="ORF">CEXT_243561</name>
</gene>
<protein>
    <submittedName>
        <fullName evidence="1">ATP-dependent DNA helicase</fullName>
    </submittedName>
</protein>
<keyword evidence="1" id="KW-0547">Nucleotide-binding</keyword>
<keyword evidence="1" id="KW-0347">Helicase</keyword>
<dbReference type="EMBL" id="BPLR01008485">
    <property type="protein sequence ID" value="GIY25049.1"/>
    <property type="molecule type" value="Genomic_DNA"/>
</dbReference>
<comment type="caution">
    <text evidence="1">The sequence shown here is derived from an EMBL/GenBank/DDBJ whole genome shotgun (WGS) entry which is preliminary data.</text>
</comment>
<dbReference type="Proteomes" id="UP001054945">
    <property type="component" value="Unassembled WGS sequence"/>
</dbReference>
<evidence type="ECO:0000313" key="1">
    <source>
        <dbReference type="EMBL" id="GIY25049.1"/>
    </source>
</evidence>
<reference evidence="1 2" key="1">
    <citation type="submission" date="2021-06" db="EMBL/GenBank/DDBJ databases">
        <title>Caerostris extrusa draft genome.</title>
        <authorList>
            <person name="Kono N."/>
            <person name="Arakawa K."/>
        </authorList>
    </citation>
    <scope>NUCLEOTIDE SEQUENCE [LARGE SCALE GENOMIC DNA]</scope>
</reference>
<accession>A0AAV4RV97</accession>